<dbReference type="SMART" id="SM00354">
    <property type="entry name" value="HTH_LACI"/>
    <property type="match status" value="1"/>
</dbReference>
<dbReference type="CDD" id="cd06288">
    <property type="entry name" value="PBP1_sucrose_transcription_regulator"/>
    <property type="match status" value="1"/>
</dbReference>
<dbReference type="InterPro" id="IPR010982">
    <property type="entry name" value="Lambda_DNA-bd_dom_sf"/>
</dbReference>
<keyword evidence="2" id="KW-0805">Transcription regulation</keyword>
<protein>
    <submittedName>
        <fullName evidence="6">LacI family DNA-binding transcriptional regulator</fullName>
    </submittedName>
</protein>
<dbReference type="SUPFAM" id="SSF47413">
    <property type="entry name" value="lambda repressor-like DNA-binding domains"/>
    <property type="match status" value="1"/>
</dbReference>
<dbReference type="GO" id="GO:0003677">
    <property type="term" value="F:DNA binding"/>
    <property type="evidence" value="ECO:0007669"/>
    <property type="project" value="UniProtKB-KW"/>
</dbReference>
<dbReference type="InterPro" id="IPR028082">
    <property type="entry name" value="Peripla_BP_I"/>
</dbReference>
<dbReference type="PROSITE" id="PS50932">
    <property type="entry name" value="HTH_LACI_2"/>
    <property type="match status" value="1"/>
</dbReference>
<dbReference type="Gene3D" id="3.40.50.2300">
    <property type="match status" value="2"/>
</dbReference>
<evidence type="ECO:0000313" key="7">
    <source>
        <dbReference type="Proteomes" id="UP001205906"/>
    </source>
</evidence>
<evidence type="ECO:0000256" key="3">
    <source>
        <dbReference type="ARBA" id="ARBA00023125"/>
    </source>
</evidence>
<evidence type="ECO:0000256" key="1">
    <source>
        <dbReference type="ARBA" id="ARBA00022491"/>
    </source>
</evidence>
<evidence type="ECO:0000313" key="6">
    <source>
        <dbReference type="EMBL" id="MCO6052220.1"/>
    </source>
</evidence>
<reference evidence="6 7" key="1">
    <citation type="submission" date="2022-06" db="EMBL/GenBank/DDBJ databases">
        <title>Mesorhizobium sp. strain RP14 Genome sequencing and assembly.</title>
        <authorList>
            <person name="Kim I."/>
        </authorList>
    </citation>
    <scope>NUCLEOTIDE SEQUENCE [LARGE SCALE GENOMIC DNA]</scope>
    <source>
        <strain evidence="7">RP14(2022)</strain>
    </source>
</reference>
<comment type="caution">
    <text evidence="6">The sequence shown here is derived from an EMBL/GenBank/DDBJ whole genome shotgun (WGS) entry which is preliminary data.</text>
</comment>
<name>A0ABT1CDI2_9HYPH</name>
<dbReference type="Pfam" id="PF13377">
    <property type="entry name" value="Peripla_BP_3"/>
    <property type="match status" value="1"/>
</dbReference>
<dbReference type="PANTHER" id="PTHR30146">
    <property type="entry name" value="LACI-RELATED TRANSCRIPTIONAL REPRESSOR"/>
    <property type="match status" value="1"/>
</dbReference>
<feature type="domain" description="HTH lacI-type" evidence="5">
    <location>
        <begin position="1"/>
        <end position="55"/>
    </location>
</feature>
<proteinExistence type="predicted"/>
<dbReference type="InterPro" id="IPR046335">
    <property type="entry name" value="LacI/GalR-like_sensor"/>
</dbReference>
<evidence type="ECO:0000256" key="2">
    <source>
        <dbReference type="ARBA" id="ARBA00023015"/>
    </source>
</evidence>
<dbReference type="Proteomes" id="UP001205906">
    <property type="component" value="Unassembled WGS sequence"/>
</dbReference>
<dbReference type="SUPFAM" id="SSF53822">
    <property type="entry name" value="Periplasmic binding protein-like I"/>
    <property type="match status" value="1"/>
</dbReference>
<dbReference type="PROSITE" id="PS00356">
    <property type="entry name" value="HTH_LACI_1"/>
    <property type="match status" value="1"/>
</dbReference>
<accession>A0ABT1CDI2</accession>
<dbReference type="EMBL" id="JAMXQS010000012">
    <property type="protein sequence ID" value="MCO6052220.1"/>
    <property type="molecule type" value="Genomic_DNA"/>
</dbReference>
<dbReference type="InterPro" id="IPR000843">
    <property type="entry name" value="HTH_LacI"/>
</dbReference>
<sequence>MTDVARLAGVSQSSVSLVLNGMTGARLSLETKERVLDAARRIGYELPAIRREAARTEERRMIAYMVDEISTSPHPVVSLDGARDFAFGRGMLISTYVTRSNPELEAATVEAIRRDRSVLGVIYSTIFTRRVSLPAGLEDLPTVLLNCYTKPRWHLSVLPNEVQGGQQAAEHLIALGHRRIAFINGEPWMDAAIDRMRGYERALASAGIELDTELIRNGDWLPLRGYQHAMDLMSLRCPPSAILCGNDLMAIGALEAARELGIEVPRQLSIMGYDDQELARYTHPSLSTLVLPSYEMGSRAAESLIALSSSPPADKPRVLLVEGEVVKRGSTMEKSKSFVSF</sequence>
<keyword evidence="1" id="KW-0678">Repressor</keyword>
<dbReference type="CDD" id="cd01392">
    <property type="entry name" value="HTH_LacI"/>
    <property type="match status" value="1"/>
</dbReference>
<evidence type="ECO:0000259" key="5">
    <source>
        <dbReference type="PROSITE" id="PS50932"/>
    </source>
</evidence>
<gene>
    <name evidence="6" type="ORF">NGM99_20745</name>
</gene>
<keyword evidence="3 6" id="KW-0238">DNA-binding</keyword>
<organism evidence="6 7">
    <name type="scientific">Mesorhizobium liriopis</name>
    <dbReference type="NCBI Taxonomy" id="2953882"/>
    <lineage>
        <taxon>Bacteria</taxon>
        <taxon>Pseudomonadati</taxon>
        <taxon>Pseudomonadota</taxon>
        <taxon>Alphaproteobacteria</taxon>
        <taxon>Hyphomicrobiales</taxon>
        <taxon>Phyllobacteriaceae</taxon>
        <taxon>Mesorhizobium</taxon>
    </lineage>
</organism>
<dbReference type="PANTHER" id="PTHR30146:SF148">
    <property type="entry name" value="HTH-TYPE TRANSCRIPTIONAL REPRESSOR PURR-RELATED"/>
    <property type="match status" value="1"/>
</dbReference>
<dbReference type="Gene3D" id="1.10.260.40">
    <property type="entry name" value="lambda repressor-like DNA-binding domains"/>
    <property type="match status" value="1"/>
</dbReference>
<keyword evidence="4" id="KW-0804">Transcription</keyword>
<keyword evidence="7" id="KW-1185">Reference proteome</keyword>
<evidence type="ECO:0000256" key="4">
    <source>
        <dbReference type="ARBA" id="ARBA00023163"/>
    </source>
</evidence>
<dbReference type="RefSeq" id="WP_252822539.1">
    <property type="nucleotide sequence ID" value="NZ_JAMXQS010000012.1"/>
</dbReference>
<dbReference type="Pfam" id="PF00356">
    <property type="entry name" value="LacI"/>
    <property type="match status" value="1"/>
</dbReference>